<evidence type="ECO:0000313" key="2">
    <source>
        <dbReference type="EMBL" id="GAA4399075.1"/>
    </source>
</evidence>
<dbReference type="PANTHER" id="PTHR38030">
    <property type="entry name" value="PROTOPORPHYRINOGEN IX DEHYDROGENASE [MENAQUINONE]"/>
    <property type="match status" value="1"/>
</dbReference>
<dbReference type="PANTHER" id="PTHR38030:SF2">
    <property type="entry name" value="PROTOPORPHYRINOGEN IX DEHYDROGENASE [QUINONE]"/>
    <property type="match status" value="1"/>
</dbReference>
<comment type="caution">
    <text evidence="2">The sequence shown here is derived from an EMBL/GenBank/DDBJ whole genome shotgun (WGS) entry which is preliminary data.</text>
</comment>
<dbReference type="SUPFAM" id="SSF52218">
    <property type="entry name" value="Flavoproteins"/>
    <property type="match status" value="1"/>
</dbReference>
<keyword evidence="3" id="KW-1185">Reference proteome</keyword>
<protein>
    <submittedName>
        <fullName evidence="2">Flavodoxin domain-containing protein</fullName>
    </submittedName>
</protein>
<dbReference type="PROSITE" id="PS50902">
    <property type="entry name" value="FLAVODOXIN_LIKE"/>
    <property type="match status" value="1"/>
</dbReference>
<dbReference type="Pfam" id="PF12724">
    <property type="entry name" value="Flavodoxin_5"/>
    <property type="match status" value="1"/>
</dbReference>
<dbReference type="InterPro" id="IPR052200">
    <property type="entry name" value="Protoporphyrinogen_IX_DH"/>
</dbReference>
<accession>A0ABP8K1F6</accession>
<evidence type="ECO:0000259" key="1">
    <source>
        <dbReference type="PROSITE" id="PS50902"/>
    </source>
</evidence>
<dbReference type="Proteomes" id="UP001500945">
    <property type="component" value="Unassembled WGS sequence"/>
</dbReference>
<dbReference type="InterPro" id="IPR026816">
    <property type="entry name" value="Flavodoxin_dom"/>
</dbReference>
<reference evidence="3" key="1">
    <citation type="journal article" date="2019" name="Int. J. Syst. Evol. Microbiol.">
        <title>The Global Catalogue of Microorganisms (GCM) 10K type strain sequencing project: providing services to taxonomists for standard genome sequencing and annotation.</title>
        <authorList>
            <consortium name="The Broad Institute Genomics Platform"/>
            <consortium name="The Broad Institute Genome Sequencing Center for Infectious Disease"/>
            <person name="Wu L."/>
            <person name="Ma J."/>
        </authorList>
    </citation>
    <scope>NUCLEOTIDE SEQUENCE [LARGE SCALE GENOMIC DNA]</scope>
    <source>
        <strain evidence="3">JCM 17809</strain>
    </source>
</reference>
<dbReference type="InterPro" id="IPR029039">
    <property type="entry name" value="Flavoprotein-like_sf"/>
</dbReference>
<evidence type="ECO:0000313" key="3">
    <source>
        <dbReference type="Proteomes" id="UP001500945"/>
    </source>
</evidence>
<dbReference type="EMBL" id="BAABGM010000003">
    <property type="protein sequence ID" value="GAA4399075.1"/>
    <property type="molecule type" value="Genomic_DNA"/>
</dbReference>
<feature type="domain" description="Flavodoxin-like" evidence="1">
    <location>
        <begin position="40"/>
        <end position="208"/>
    </location>
</feature>
<dbReference type="Gene3D" id="3.40.50.360">
    <property type="match status" value="1"/>
</dbReference>
<name>A0ABP8K1F6_9MICO</name>
<organism evidence="2 3">
    <name type="scientific">Fodinibacter luteus</name>
    <dbReference type="NCBI Taxonomy" id="552064"/>
    <lineage>
        <taxon>Bacteria</taxon>
        <taxon>Bacillati</taxon>
        <taxon>Actinomycetota</taxon>
        <taxon>Actinomycetes</taxon>
        <taxon>Micrococcales</taxon>
        <taxon>Intrasporangiaceae</taxon>
        <taxon>Fodinibacter (ex Wang et al. 2009)</taxon>
    </lineage>
</organism>
<dbReference type="InterPro" id="IPR008254">
    <property type="entry name" value="Flavodoxin/NO_synth"/>
</dbReference>
<sequence length="219" mass="23861">MPGAERTAQHDRQPSPVLVVRADGCGSRTGPRTERDDMRILVAYATRHGATAGIAERIAAVLTETGRPAEARPVEDVTNVEGYNAVILGGAAYMLHWLKPAVKFARRHRAALAGRPVWLFSSGPLGTDLVDKDGQDVLQSTRPKEFDELTELLHPRGEQVFFGAYDPEAEPVGLGERLVRHMPAAQDALPAGDFRDWDAIEAWARGIAESLGTHGRQPE</sequence>
<gene>
    <name evidence="2" type="ORF">GCM10023168_05850</name>
</gene>
<proteinExistence type="predicted"/>